<sequence length="364" mass="38883">MNGGQVGRSRSAVVQPCARCGARWAVQGKPLHWCPRCHGVLLSPAPVDAPAERRNYRWVARPPGRKAAAAQPVRRPAAAETPRYHQIPQWGLHDRPAPEAAAVAPHPLADLSDRVTVLLPVTAGVFVLAALAELGRYGILLHSRTRLIQSWLLWVSDAAVTVSAFAALVLALVSTVGLVGWLAETRRAAYAQAGQTDPRSLRALVLGCVVPVVNLVWPAVFLAEAARLRIAAGADSRLLRAVRIWWAAWLVDAVMVLISLLYRFAKSLQVQADGVLVSLWTDLVAAAVALASLGLVRAFAGLDLRGRPKPLRRWVIATAPARPVIEPVQPGTGDSGRGPDAAVENAPAVGNDEVTAEQQEVLAK</sequence>
<organism evidence="4 5">
    <name type="scientific">Nocardia seriolae</name>
    <dbReference type="NCBI Taxonomy" id="37332"/>
    <lineage>
        <taxon>Bacteria</taxon>
        <taxon>Bacillati</taxon>
        <taxon>Actinomycetota</taxon>
        <taxon>Actinomycetes</taxon>
        <taxon>Mycobacteriales</taxon>
        <taxon>Nocardiaceae</taxon>
        <taxon>Nocardia</taxon>
    </lineage>
</organism>
<dbReference type="InterPro" id="IPR025565">
    <property type="entry name" value="DUF4328"/>
</dbReference>
<name>A0ABC8AKY2_9NOCA</name>
<keyword evidence="2" id="KW-0472">Membrane</keyword>
<dbReference type="Proteomes" id="UP000180166">
    <property type="component" value="Chromosome"/>
</dbReference>
<dbReference type="GeneID" id="93371452"/>
<proteinExistence type="predicted"/>
<feature type="transmembrane region" description="Helical" evidence="2">
    <location>
        <begin position="244"/>
        <end position="265"/>
    </location>
</feature>
<gene>
    <name evidence="4" type="primary">glpQ</name>
    <name evidence="4" type="ORF">NS506_00705</name>
</gene>
<feature type="transmembrane region" description="Helical" evidence="2">
    <location>
        <begin position="117"/>
        <end position="139"/>
    </location>
</feature>
<reference evidence="4 5" key="1">
    <citation type="submission" date="2016-10" db="EMBL/GenBank/DDBJ databases">
        <title>Genome sequence of Nocardia seriolae strain EM150506, isolated from Anguila japonica.</title>
        <authorList>
            <person name="Han H.-J."/>
        </authorList>
    </citation>
    <scope>NUCLEOTIDE SEQUENCE [LARGE SCALE GENOMIC DNA]</scope>
    <source>
        <strain evidence="4 5">EM150506</strain>
    </source>
</reference>
<feature type="transmembrane region" description="Helical" evidence="2">
    <location>
        <begin position="277"/>
        <end position="300"/>
    </location>
</feature>
<feature type="region of interest" description="Disordered" evidence="1">
    <location>
        <begin position="325"/>
        <end position="364"/>
    </location>
</feature>
<evidence type="ECO:0000313" key="4">
    <source>
        <dbReference type="EMBL" id="APA94784.1"/>
    </source>
</evidence>
<dbReference type="KEGG" id="nsr:NS506_00705"/>
<evidence type="ECO:0000256" key="2">
    <source>
        <dbReference type="SAM" id="Phobius"/>
    </source>
</evidence>
<keyword evidence="2" id="KW-0812">Transmembrane</keyword>
<feature type="domain" description="DUF4328" evidence="3">
    <location>
        <begin position="144"/>
        <end position="300"/>
    </location>
</feature>
<accession>A0ABC8AKY2</accession>
<evidence type="ECO:0000256" key="1">
    <source>
        <dbReference type="SAM" id="MobiDB-lite"/>
    </source>
</evidence>
<dbReference type="AlphaFoldDB" id="A0ABC8AKY2"/>
<dbReference type="RefSeq" id="WP_033085238.1">
    <property type="nucleotide sequence ID" value="NZ_AP028458.1"/>
</dbReference>
<evidence type="ECO:0000259" key="3">
    <source>
        <dbReference type="Pfam" id="PF14219"/>
    </source>
</evidence>
<feature type="transmembrane region" description="Helical" evidence="2">
    <location>
        <begin position="151"/>
        <end position="183"/>
    </location>
</feature>
<protein>
    <submittedName>
        <fullName evidence="4">Glycerophosphodiester phosphodiesterase</fullName>
        <ecNumber evidence="4">3.1.4.46</ecNumber>
    </submittedName>
</protein>
<dbReference type="EMBL" id="CP017839">
    <property type="protein sequence ID" value="APA94784.1"/>
    <property type="molecule type" value="Genomic_DNA"/>
</dbReference>
<keyword evidence="4" id="KW-0378">Hydrolase</keyword>
<evidence type="ECO:0000313" key="5">
    <source>
        <dbReference type="Proteomes" id="UP000180166"/>
    </source>
</evidence>
<dbReference type="Pfam" id="PF14219">
    <property type="entry name" value="DUF4328"/>
    <property type="match status" value="1"/>
</dbReference>
<feature type="transmembrane region" description="Helical" evidence="2">
    <location>
        <begin position="203"/>
        <end position="223"/>
    </location>
</feature>
<dbReference type="GO" id="GO:0008889">
    <property type="term" value="F:glycerophosphodiester phosphodiesterase activity"/>
    <property type="evidence" value="ECO:0007669"/>
    <property type="project" value="UniProtKB-EC"/>
</dbReference>
<dbReference type="EC" id="3.1.4.46" evidence="4"/>
<keyword evidence="2" id="KW-1133">Transmembrane helix</keyword>